<keyword evidence="15" id="KW-1185">Reference proteome</keyword>
<dbReference type="InterPro" id="IPR042128">
    <property type="entry name" value="NuoE_dom"/>
</dbReference>
<evidence type="ECO:0000256" key="5">
    <source>
        <dbReference type="ARBA" id="ARBA00022967"/>
    </source>
</evidence>
<comment type="cofactor">
    <cofactor evidence="11">
        <name>[2Fe-2S] cluster</name>
        <dbReference type="ChEBI" id="CHEBI:190135"/>
    </cofactor>
</comment>
<dbReference type="GO" id="GO:0031967">
    <property type="term" value="C:organelle envelope"/>
    <property type="evidence" value="ECO:0007669"/>
    <property type="project" value="UniProtKB-ARBA"/>
</dbReference>
<dbReference type="Gene3D" id="1.10.10.1590">
    <property type="entry name" value="NADH-quinone oxidoreductase subunit E"/>
    <property type="match status" value="1"/>
</dbReference>
<evidence type="ECO:0000313" key="15">
    <source>
        <dbReference type="Proteomes" id="UP000190896"/>
    </source>
</evidence>
<dbReference type="EMBL" id="MPRJ01000021">
    <property type="protein sequence ID" value="OOZ36962.1"/>
    <property type="molecule type" value="Genomic_DNA"/>
</dbReference>
<dbReference type="SUPFAM" id="SSF52833">
    <property type="entry name" value="Thioredoxin-like"/>
    <property type="match status" value="1"/>
</dbReference>
<keyword evidence="8" id="KW-0520">NAD</keyword>
<evidence type="ECO:0000256" key="9">
    <source>
        <dbReference type="ARBA" id="ARBA00031580"/>
    </source>
</evidence>
<evidence type="ECO:0000256" key="6">
    <source>
        <dbReference type="ARBA" id="ARBA00023004"/>
    </source>
</evidence>
<dbReference type="GO" id="GO:0046872">
    <property type="term" value="F:metal ion binding"/>
    <property type="evidence" value="ECO:0007669"/>
    <property type="project" value="UniProtKB-KW"/>
</dbReference>
<keyword evidence="6 13" id="KW-0408">Iron</keyword>
<dbReference type="Gene3D" id="3.40.30.10">
    <property type="entry name" value="Glutaredoxin"/>
    <property type="match status" value="1"/>
</dbReference>
<dbReference type="PANTHER" id="PTHR10371:SF3">
    <property type="entry name" value="NADH DEHYDROGENASE [UBIQUINONE] FLAVOPROTEIN 2, MITOCHONDRIAL"/>
    <property type="match status" value="1"/>
</dbReference>
<dbReference type="CDD" id="cd03064">
    <property type="entry name" value="TRX_Fd_NuoE"/>
    <property type="match status" value="1"/>
</dbReference>
<comment type="cofactor">
    <cofactor evidence="13">
        <name>[2Fe-2S] cluster</name>
        <dbReference type="ChEBI" id="CHEBI:190135"/>
    </cofactor>
    <text evidence="13">Binds 1 [2Fe-2S] cluster.</text>
</comment>
<dbReference type="GO" id="GO:0003954">
    <property type="term" value="F:NADH dehydrogenase activity"/>
    <property type="evidence" value="ECO:0007669"/>
    <property type="project" value="TreeGrafter"/>
</dbReference>
<keyword evidence="7 13" id="KW-0411">Iron-sulfur</keyword>
<dbReference type="GO" id="GO:0022804">
    <property type="term" value="F:active transmembrane transporter activity"/>
    <property type="evidence" value="ECO:0007669"/>
    <property type="project" value="UniProtKB-ARBA"/>
</dbReference>
<feature type="binding site" evidence="13">
    <location>
        <position position="143"/>
    </location>
    <ligand>
        <name>[2Fe-2S] cluster</name>
        <dbReference type="ChEBI" id="CHEBI:190135"/>
    </ligand>
</feature>
<dbReference type="FunFam" id="1.10.10.1590:FF:000001">
    <property type="entry name" value="NADH-quinone oxidoreductase subunit E"/>
    <property type="match status" value="1"/>
</dbReference>
<evidence type="ECO:0000313" key="14">
    <source>
        <dbReference type="EMBL" id="OOZ36962.1"/>
    </source>
</evidence>
<comment type="catalytic activity">
    <reaction evidence="12">
        <text>a quinone + NADH + 5 H(+)(in) = a quinol + NAD(+) + 4 H(+)(out)</text>
        <dbReference type="Rhea" id="RHEA:57888"/>
        <dbReference type="ChEBI" id="CHEBI:15378"/>
        <dbReference type="ChEBI" id="CHEBI:24646"/>
        <dbReference type="ChEBI" id="CHEBI:57540"/>
        <dbReference type="ChEBI" id="CHEBI:57945"/>
        <dbReference type="ChEBI" id="CHEBI:132124"/>
    </reaction>
</comment>
<evidence type="ECO:0000256" key="12">
    <source>
        <dbReference type="ARBA" id="ARBA00047712"/>
    </source>
</evidence>
<evidence type="ECO:0000256" key="1">
    <source>
        <dbReference type="ARBA" id="ARBA00010643"/>
    </source>
</evidence>
<dbReference type="GO" id="GO:0008324">
    <property type="term" value="F:monoatomic cation transmembrane transporter activity"/>
    <property type="evidence" value="ECO:0007669"/>
    <property type="project" value="UniProtKB-ARBA"/>
</dbReference>
<proteinExistence type="inferred from homology"/>
<gene>
    <name evidence="14" type="ORF">BOW51_04610</name>
</gene>
<dbReference type="PIRSF" id="PIRSF000216">
    <property type="entry name" value="NADH_DH_24kDa"/>
    <property type="match status" value="1"/>
</dbReference>
<evidence type="ECO:0000256" key="7">
    <source>
        <dbReference type="ARBA" id="ARBA00023014"/>
    </source>
</evidence>
<evidence type="ECO:0000256" key="13">
    <source>
        <dbReference type="PIRSR" id="PIRSR000216-1"/>
    </source>
</evidence>
<dbReference type="InterPro" id="IPR002023">
    <property type="entry name" value="NuoE-like"/>
</dbReference>
<feature type="binding site" evidence="13">
    <location>
        <position position="107"/>
    </location>
    <ligand>
        <name>[2Fe-2S] cluster</name>
        <dbReference type="ChEBI" id="CHEBI:190135"/>
    </ligand>
</feature>
<reference evidence="14 15" key="1">
    <citation type="submission" date="2016-11" db="EMBL/GenBank/DDBJ databases">
        <title>Mixed transmission modes and dynamic genome evolution in an obligate animal-bacterial symbiosis.</title>
        <authorList>
            <person name="Russell S.L."/>
            <person name="Corbett-Detig R.B."/>
            <person name="Cavanaugh C.M."/>
        </authorList>
    </citation>
    <scope>NUCLEOTIDE SEQUENCE [LARGE SCALE GENOMIC DNA]</scope>
    <source>
        <strain evidence="14">Se-Cadez</strain>
    </source>
</reference>
<dbReference type="RefSeq" id="WP_172838768.1">
    <property type="nucleotide sequence ID" value="NZ_MPRJ01000021.1"/>
</dbReference>
<keyword evidence="4 13" id="KW-0479">Metal-binding</keyword>
<protein>
    <recommendedName>
        <fullName evidence="2">NADH-quinone oxidoreductase subunit E</fullName>
    </recommendedName>
    <alternativeName>
        <fullName evidence="9">NADH dehydrogenase I subunit E</fullName>
    </alternativeName>
    <alternativeName>
        <fullName evidence="10">NDH-1 subunit E</fullName>
    </alternativeName>
</protein>
<dbReference type="GO" id="GO:0031090">
    <property type="term" value="C:organelle membrane"/>
    <property type="evidence" value="ECO:0007669"/>
    <property type="project" value="UniProtKB-ARBA"/>
</dbReference>
<evidence type="ECO:0000256" key="10">
    <source>
        <dbReference type="ARBA" id="ARBA00032788"/>
    </source>
</evidence>
<dbReference type="InterPro" id="IPR041921">
    <property type="entry name" value="NuoE_N"/>
</dbReference>
<dbReference type="Proteomes" id="UP000190896">
    <property type="component" value="Unassembled WGS sequence"/>
</dbReference>
<keyword evidence="5" id="KW-1278">Translocase</keyword>
<evidence type="ECO:0000256" key="4">
    <source>
        <dbReference type="ARBA" id="ARBA00022723"/>
    </source>
</evidence>
<sequence length="176" mass="19493">MGFKNAPMSTVKPVENKESLFSAEVRAEIDKAIAQYPEEWKQSAAMPALTIVQDDNCGYLTEELMDKVAAYLDMPPIAVYEVATFYSMYELKPVGKHKVCVCTNVSCMINGSDRIVDHMENKLGIKLGETTEDGKYTLKEVECLGACGGAPMFQIGNKYYENLTPELVDSILDGLE</sequence>
<dbReference type="InterPro" id="IPR036249">
    <property type="entry name" value="Thioredoxin-like_sf"/>
</dbReference>
<dbReference type="Pfam" id="PF01257">
    <property type="entry name" value="2Fe-2S_thioredx"/>
    <property type="match status" value="1"/>
</dbReference>
<dbReference type="GO" id="GO:0098796">
    <property type="term" value="C:membrane protein complex"/>
    <property type="evidence" value="ECO:0007669"/>
    <property type="project" value="UniProtKB-ARBA"/>
</dbReference>
<dbReference type="NCBIfam" id="TIGR01958">
    <property type="entry name" value="nuoE_fam"/>
    <property type="match status" value="1"/>
</dbReference>
<dbReference type="GO" id="GO:1902494">
    <property type="term" value="C:catalytic complex"/>
    <property type="evidence" value="ECO:0007669"/>
    <property type="project" value="UniProtKB-ARBA"/>
</dbReference>
<dbReference type="FunFam" id="3.40.30.10:FF:000022">
    <property type="entry name" value="NADH dehydrogenase flavoprotein 2, mitochondrial"/>
    <property type="match status" value="1"/>
</dbReference>
<dbReference type="PANTHER" id="PTHR10371">
    <property type="entry name" value="NADH DEHYDROGENASE UBIQUINONE FLAVOPROTEIN 2, MITOCHONDRIAL"/>
    <property type="match status" value="1"/>
</dbReference>
<dbReference type="GO" id="GO:0098662">
    <property type="term" value="P:inorganic cation transmembrane transport"/>
    <property type="evidence" value="ECO:0007669"/>
    <property type="project" value="UniProtKB-ARBA"/>
</dbReference>
<dbReference type="GO" id="GO:0051537">
    <property type="term" value="F:2 iron, 2 sulfur cluster binding"/>
    <property type="evidence" value="ECO:0007669"/>
    <property type="project" value="UniProtKB-KW"/>
</dbReference>
<feature type="binding site" evidence="13">
    <location>
        <position position="147"/>
    </location>
    <ligand>
        <name>[2Fe-2S] cluster</name>
        <dbReference type="ChEBI" id="CHEBI:190135"/>
    </ligand>
</feature>
<evidence type="ECO:0000256" key="8">
    <source>
        <dbReference type="ARBA" id="ARBA00023027"/>
    </source>
</evidence>
<dbReference type="NCBIfam" id="NF005722">
    <property type="entry name" value="PRK07539.1-2"/>
    <property type="match status" value="1"/>
</dbReference>
<evidence type="ECO:0000256" key="11">
    <source>
        <dbReference type="ARBA" id="ARBA00034078"/>
    </source>
</evidence>
<dbReference type="AlphaFoldDB" id="A0A1T2KVW8"/>
<feature type="binding site" evidence="13">
    <location>
        <position position="102"/>
    </location>
    <ligand>
        <name>[2Fe-2S] cluster</name>
        <dbReference type="ChEBI" id="CHEBI:190135"/>
    </ligand>
</feature>
<comment type="similarity">
    <text evidence="1">Belongs to the complex I 24 kDa subunit family.</text>
</comment>
<comment type="caution">
    <text evidence="14">The sequence shown here is derived from an EMBL/GenBank/DDBJ whole genome shotgun (WGS) entry which is preliminary data.</text>
</comment>
<keyword evidence="3 13" id="KW-0001">2Fe-2S</keyword>
<evidence type="ECO:0000256" key="3">
    <source>
        <dbReference type="ARBA" id="ARBA00022714"/>
    </source>
</evidence>
<name>A0A1T2KVW8_9GAMM</name>
<evidence type="ECO:0000256" key="2">
    <source>
        <dbReference type="ARBA" id="ARBA00019898"/>
    </source>
</evidence>
<organism evidence="14 15">
    <name type="scientific">Solemya velesiana gill symbiont</name>
    <dbReference type="NCBI Taxonomy" id="1918948"/>
    <lineage>
        <taxon>Bacteria</taxon>
        <taxon>Pseudomonadati</taxon>
        <taxon>Pseudomonadota</taxon>
        <taxon>Gammaproteobacteria</taxon>
        <taxon>sulfur-oxidizing symbionts</taxon>
    </lineage>
</organism>
<dbReference type="GO" id="GO:0022890">
    <property type="term" value="F:inorganic cation transmembrane transporter activity"/>
    <property type="evidence" value="ECO:0007669"/>
    <property type="project" value="UniProtKB-ARBA"/>
</dbReference>
<accession>A0A1T2KVW8</accession>